<sequence>MTEILLLKCKKELRMKTNRELIFCSGTTEYLYAKSMQMELPHNLRGAVTVEVTNQRSCDPWSLAKEAVRKKKQSNRDRNPYDNIWLFYGNPSVEMPGMLKYLGANDLNAAYCPLCLEQWFILHFEEYATSFVTRESAVAHLKKIWPQYKKNQIDAYEELKERLPMAISRASLVNNQLKIHETKAVPIFTVPNLLVFFDSMRQAG</sequence>
<dbReference type="InterPro" id="IPR025591">
    <property type="entry name" value="RloB"/>
</dbReference>
<organism evidence="1 2">
    <name type="scientific">Runella aurantiaca</name>
    <dbReference type="NCBI Taxonomy" id="2282308"/>
    <lineage>
        <taxon>Bacteria</taxon>
        <taxon>Pseudomonadati</taxon>
        <taxon>Bacteroidota</taxon>
        <taxon>Cytophagia</taxon>
        <taxon>Cytophagales</taxon>
        <taxon>Spirosomataceae</taxon>
        <taxon>Runella</taxon>
    </lineage>
</organism>
<gene>
    <name evidence="1" type="ORF">DVG78_01790</name>
</gene>
<dbReference type="Pfam" id="PF13707">
    <property type="entry name" value="RloB"/>
    <property type="match status" value="1"/>
</dbReference>
<dbReference type="EMBL" id="QPIW01000001">
    <property type="protein sequence ID" value="RDB07812.1"/>
    <property type="molecule type" value="Genomic_DNA"/>
</dbReference>
<keyword evidence="2" id="KW-1185">Reference proteome</keyword>
<proteinExistence type="predicted"/>
<comment type="caution">
    <text evidence="1">The sequence shown here is derived from an EMBL/GenBank/DDBJ whole genome shotgun (WGS) entry which is preliminary data.</text>
</comment>
<name>A0A369IFI4_9BACT</name>
<dbReference type="AlphaFoldDB" id="A0A369IFI4"/>
<accession>A0A369IFI4</accession>
<dbReference type="Proteomes" id="UP000253141">
    <property type="component" value="Unassembled WGS sequence"/>
</dbReference>
<reference evidence="1 2" key="1">
    <citation type="submission" date="2018-07" db="EMBL/GenBank/DDBJ databases">
        <title>Genome analysis of Runella aurantiaca.</title>
        <authorList>
            <person name="Yang X."/>
        </authorList>
    </citation>
    <scope>NUCLEOTIDE SEQUENCE [LARGE SCALE GENOMIC DNA]</scope>
    <source>
        <strain evidence="1 2">YX9</strain>
    </source>
</reference>
<protein>
    <submittedName>
        <fullName evidence="1">RloB domain-containing protein</fullName>
    </submittedName>
</protein>
<evidence type="ECO:0000313" key="1">
    <source>
        <dbReference type="EMBL" id="RDB07812.1"/>
    </source>
</evidence>
<evidence type="ECO:0000313" key="2">
    <source>
        <dbReference type="Proteomes" id="UP000253141"/>
    </source>
</evidence>